<name>A0A835AAJ2_9POAL</name>
<feature type="region of interest" description="Disordered" evidence="1">
    <location>
        <begin position="39"/>
        <end position="120"/>
    </location>
</feature>
<dbReference type="EMBL" id="JACEFO010002817">
    <property type="protein sequence ID" value="KAF8648170.1"/>
    <property type="molecule type" value="Genomic_DNA"/>
</dbReference>
<feature type="domain" description="Acyl-ACP-thioesterase N-terminal" evidence="2">
    <location>
        <begin position="189"/>
        <end position="291"/>
    </location>
</feature>
<proteinExistence type="predicted"/>
<keyword evidence="4" id="KW-1185">Reference proteome</keyword>
<evidence type="ECO:0000313" key="4">
    <source>
        <dbReference type="Proteomes" id="UP000636709"/>
    </source>
</evidence>
<dbReference type="AlphaFoldDB" id="A0A835AAJ2"/>
<feature type="region of interest" description="Disordered" evidence="1">
    <location>
        <begin position="203"/>
        <end position="236"/>
    </location>
</feature>
<evidence type="ECO:0000256" key="1">
    <source>
        <dbReference type="SAM" id="MobiDB-lite"/>
    </source>
</evidence>
<dbReference type="InterPro" id="IPR021113">
    <property type="entry name" value="Acyl-ACP-thioesterase_N"/>
</dbReference>
<accession>A0A835AAJ2</accession>
<reference evidence="3" key="1">
    <citation type="submission" date="2020-07" db="EMBL/GenBank/DDBJ databases">
        <title>Genome sequence and genetic diversity analysis of an under-domesticated orphan crop, white fonio (Digitaria exilis).</title>
        <authorList>
            <person name="Bennetzen J.L."/>
            <person name="Chen S."/>
            <person name="Ma X."/>
            <person name="Wang X."/>
            <person name="Yssel A.E.J."/>
            <person name="Chaluvadi S.R."/>
            <person name="Johnson M."/>
            <person name="Gangashetty P."/>
            <person name="Hamidou F."/>
            <person name="Sanogo M.D."/>
            <person name="Zwaenepoel A."/>
            <person name="Wallace J."/>
            <person name="Van De Peer Y."/>
            <person name="Van Deynze A."/>
        </authorList>
    </citation>
    <scope>NUCLEOTIDE SEQUENCE</scope>
    <source>
        <tissue evidence="3">Leaves</tissue>
    </source>
</reference>
<comment type="caution">
    <text evidence="3">The sequence shown here is derived from an EMBL/GenBank/DDBJ whole genome shotgun (WGS) entry which is preliminary data.</text>
</comment>
<dbReference type="Proteomes" id="UP000636709">
    <property type="component" value="Unassembled WGS sequence"/>
</dbReference>
<organism evidence="3 4">
    <name type="scientific">Digitaria exilis</name>
    <dbReference type="NCBI Taxonomy" id="1010633"/>
    <lineage>
        <taxon>Eukaryota</taxon>
        <taxon>Viridiplantae</taxon>
        <taxon>Streptophyta</taxon>
        <taxon>Embryophyta</taxon>
        <taxon>Tracheophyta</taxon>
        <taxon>Spermatophyta</taxon>
        <taxon>Magnoliopsida</taxon>
        <taxon>Liliopsida</taxon>
        <taxon>Poales</taxon>
        <taxon>Poaceae</taxon>
        <taxon>PACMAD clade</taxon>
        <taxon>Panicoideae</taxon>
        <taxon>Panicodae</taxon>
        <taxon>Paniceae</taxon>
        <taxon>Anthephorinae</taxon>
        <taxon>Digitaria</taxon>
    </lineage>
</organism>
<feature type="compositionally biased region" description="Pro residues" evidence="1">
    <location>
        <begin position="66"/>
        <end position="78"/>
    </location>
</feature>
<evidence type="ECO:0000313" key="3">
    <source>
        <dbReference type="EMBL" id="KAF8648170.1"/>
    </source>
</evidence>
<protein>
    <recommendedName>
        <fullName evidence="2">Acyl-ACP-thioesterase N-terminal domain-containing protein</fullName>
    </recommendedName>
</protein>
<dbReference type="Pfam" id="PF12590">
    <property type="entry name" value="Acyl-thio_N"/>
    <property type="match status" value="1"/>
</dbReference>
<dbReference type="GO" id="GO:0016790">
    <property type="term" value="F:thiolester hydrolase activity"/>
    <property type="evidence" value="ECO:0007669"/>
    <property type="project" value="InterPro"/>
</dbReference>
<gene>
    <name evidence="3" type="ORF">HU200_064989</name>
</gene>
<sequence length="291" mass="30945">MLDIGLALATPTGSVCFLLQPSRAEASFAAGSPLDFQVLKAEKDRSTASPPAPTTRPRHRSAQSTPPHPPEASSPPPLSSTAIGANGRVVKLTERASTPPPPSSTAAAAAEGAGDSPIQRKCRDSWGESREFRILLRCACWISSSGDLAALFSPLLLTFFHPSFIPSPFLPRELREFVVVLSILPHGRSIAATAFFPGSPAPAPAAPKNGLAERPESLDPGSSSNAVRAGKTRAHAAVPKVNGGARPYHPRCQGRSYNQLPDWSMLLAAITTIFLAAEKQWTLLDWKPRRP</sequence>
<evidence type="ECO:0000259" key="2">
    <source>
        <dbReference type="Pfam" id="PF12590"/>
    </source>
</evidence>